<dbReference type="FunFam" id="3.30.505.10:FF:000080">
    <property type="entry name" value="Pi3K21B, isoform C"/>
    <property type="match status" value="1"/>
</dbReference>
<keyword evidence="6" id="KW-1185">Reference proteome</keyword>
<dbReference type="AlphaFoldDB" id="A0AAV7JK23"/>
<feature type="region of interest" description="Disordered" evidence="3">
    <location>
        <begin position="1"/>
        <end position="22"/>
    </location>
</feature>
<dbReference type="Pfam" id="PF00017">
    <property type="entry name" value="SH2"/>
    <property type="match status" value="2"/>
</dbReference>
<comment type="caution">
    <text evidence="5">The sequence shown here is derived from an EMBL/GenBank/DDBJ whole genome shotgun (WGS) entry which is preliminary data.</text>
</comment>
<dbReference type="PRINTS" id="PR00401">
    <property type="entry name" value="SH2DOMAIN"/>
</dbReference>
<dbReference type="InterPro" id="IPR032498">
    <property type="entry name" value="PI3K_P85_iSH2"/>
</dbReference>
<dbReference type="EMBL" id="JAKMXF010000321">
    <property type="protein sequence ID" value="KAI6649292.1"/>
    <property type="molecule type" value="Genomic_DNA"/>
</dbReference>
<dbReference type="GO" id="GO:0046935">
    <property type="term" value="F:1-phosphatidylinositol-3-kinase regulator activity"/>
    <property type="evidence" value="ECO:0007669"/>
    <property type="project" value="TreeGrafter"/>
</dbReference>
<dbReference type="GO" id="GO:0046854">
    <property type="term" value="P:phosphatidylinositol phosphate biosynthetic process"/>
    <property type="evidence" value="ECO:0007669"/>
    <property type="project" value="TreeGrafter"/>
</dbReference>
<dbReference type="InterPro" id="IPR000980">
    <property type="entry name" value="SH2"/>
</dbReference>
<evidence type="ECO:0000256" key="3">
    <source>
        <dbReference type="SAM" id="MobiDB-lite"/>
    </source>
</evidence>
<feature type="compositionally biased region" description="Polar residues" evidence="3">
    <location>
        <begin position="1"/>
        <end position="17"/>
    </location>
</feature>
<dbReference type="Pfam" id="PF16454">
    <property type="entry name" value="PI3K_P85_iSH2"/>
    <property type="match status" value="1"/>
</dbReference>
<evidence type="ECO:0000256" key="2">
    <source>
        <dbReference type="PROSITE-ProRule" id="PRU00191"/>
    </source>
</evidence>
<evidence type="ECO:0000313" key="5">
    <source>
        <dbReference type="EMBL" id="KAI6649292.1"/>
    </source>
</evidence>
<dbReference type="SMART" id="SM00252">
    <property type="entry name" value="SH2"/>
    <property type="match status" value="2"/>
</dbReference>
<reference evidence="5 6" key="1">
    <citation type="journal article" date="2023" name="BMC Biol.">
        <title>The compact genome of the sponge Oopsacas minuta (Hexactinellida) is lacking key metazoan core genes.</title>
        <authorList>
            <person name="Santini S."/>
            <person name="Schenkelaars Q."/>
            <person name="Jourda C."/>
            <person name="Duchesne M."/>
            <person name="Belahbib H."/>
            <person name="Rocher C."/>
            <person name="Selva M."/>
            <person name="Riesgo A."/>
            <person name="Vervoort M."/>
            <person name="Leys S.P."/>
            <person name="Kodjabachian L."/>
            <person name="Le Bivic A."/>
            <person name="Borchiellini C."/>
            <person name="Claverie J.M."/>
            <person name="Renard E."/>
        </authorList>
    </citation>
    <scope>NUCLEOTIDE SEQUENCE [LARGE SCALE GENOMIC DNA]</scope>
    <source>
        <strain evidence="5">SPO-2</strain>
    </source>
</reference>
<dbReference type="InterPro" id="IPR036860">
    <property type="entry name" value="SH2_dom_sf"/>
</dbReference>
<dbReference type="GO" id="GO:0005942">
    <property type="term" value="C:phosphatidylinositol 3-kinase complex"/>
    <property type="evidence" value="ECO:0007669"/>
    <property type="project" value="TreeGrafter"/>
</dbReference>
<name>A0AAV7JK23_9METZ</name>
<proteinExistence type="predicted"/>
<feature type="domain" description="SH2" evidence="4">
    <location>
        <begin position="32"/>
        <end position="126"/>
    </location>
</feature>
<accession>A0AAV7JK23</accession>
<gene>
    <name evidence="5" type="ORF">LOD99_11658</name>
</gene>
<dbReference type="Proteomes" id="UP001165289">
    <property type="component" value="Unassembled WGS sequence"/>
</dbReference>
<dbReference type="PROSITE" id="PS50001">
    <property type="entry name" value="SH2"/>
    <property type="match status" value="2"/>
</dbReference>
<dbReference type="PANTHER" id="PTHR10155:SF10">
    <property type="entry name" value="PI3K21B, ISOFORM B"/>
    <property type="match status" value="1"/>
</dbReference>
<evidence type="ECO:0000313" key="6">
    <source>
        <dbReference type="Proteomes" id="UP001165289"/>
    </source>
</evidence>
<sequence length="539" mass="62482">MSQDTNIPNGDNRSRASSGMRHKPERLEQCDWYWGNITREMVQEKMREAPDGSFLVRDAASSPGEYTLTLKKGGCNKLIRIMHSGSFYGFTEPLNYRSVPELITHFQKFSLAVYNEKLDIRLENPISKKLSSDLDTSVEKLFDALAKKELEFKTQNENFTVIHNYYSSSKNDVAKANIEISAQKQIIEMMHNQIQALNGYRTEITDVRELKELEDNYQLLSRRTTIQEQALTHIQKQLRDFILQVNDFEKQINQLKPQLIAIQRDRLYYNQLLLDRGIQGADIMLDLHKRSGLVTPAVESRSNDSDVNHYENEESVYMAVAEEDEDDAIYATFTALNYERREDEERRRRQAPPPPGKAQYVNGRGVTMKKLSTMDPSANPGTLSKTSPSYSQTRFQDKEPYDLPPSYPTATPRDSIVRPPKHNPLEEPQKWLVSFDRDEARKKLFESREGTFLIRKAGNPKQDHDDPMAEHQYTLDILHHKDVKHVKINYHKGIEKYGFAAPYEFPNLVDLVKFYSKKSLKQHNPGLDTVLTYPLYHQQ</sequence>
<feature type="region of interest" description="Disordered" evidence="3">
    <location>
        <begin position="340"/>
        <end position="424"/>
    </location>
</feature>
<dbReference type="PANTHER" id="PTHR10155">
    <property type="entry name" value="PHOSPHATIDYLINOSITOL 3-KINASE REGULATORY SUBUNIT"/>
    <property type="match status" value="1"/>
</dbReference>
<feature type="compositionally biased region" description="Polar residues" evidence="3">
    <location>
        <begin position="374"/>
        <end position="394"/>
    </location>
</feature>
<evidence type="ECO:0000256" key="1">
    <source>
        <dbReference type="ARBA" id="ARBA00022999"/>
    </source>
</evidence>
<feature type="domain" description="SH2" evidence="4">
    <location>
        <begin position="430"/>
        <end position="535"/>
    </location>
</feature>
<dbReference type="PRINTS" id="PR00678">
    <property type="entry name" value="PI3KINASEP85"/>
</dbReference>
<keyword evidence="1 2" id="KW-0727">SH2 domain</keyword>
<evidence type="ECO:0000259" key="4">
    <source>
        <dbReference type="PROSITE" id="PS50001"/>
    </source>
</evidence>
<dbReference type="Gene3D" id="3.30.505.10">
    <property type="entry name" value="SH2 domain"/>
    <property type="match status" value="2"/>
</dbReference>
<protein>
    <submittedName>
        <fullName evidence="5">Phosphatidylinositol 3-kinase regulatory subunit gamma-like</fullName>
    </submittedName>
</protein>
<dbReference type="SUPFAM" id="SSF55550">
    <property type="entry name" value="SH2 domain"/>
    <property type="match status" value="2"/>
</dbReference>
<dbReference type="Gene3D" id="1.10.287.1490">
    <property type="match status" value="1"/>
</dbReference>
<organism evidence="5 6">
    <name type="scientific">Oopsacas minuta</name>
    <dbReference type="NCBI Taxonomy" id="111878"/>
    <lineage>
        <taxon>Eukaryota</taxon>
        <taxon>Metazoa</taxon>
        <taxon>Porifera</taxon>
        <taxon>Hexactinellida</taxon>
        <taxon>Hexasterophora</taxon>
        <taxon>Lyssacinosida</taxon>
        <taxon>Leucopsacidae</taxon>
        <taxon>Oopsacas</taxon>
    </lineage>
</organism>